<dbReference type="InterPro" id="IPR001180">
    <property type="entry name" value="CNH_dom"/>
</dbReference>
<proteinExistence type="predicted"/>
<keyword evidence="8" id="KW-1185">Reference proteome</keyword>
<dbReference type="EMBL" id="JAVDPF010000006">
    <property type="protein sequence ID" value="KAL1882443.1"/>
    <property type="molecule type" value="Genomic_DNA"/>
</dbReference>
<keyword evidence="2" id="KW-0813">Transport</keyword>
<evidence type="ECO:0000256" key="5">
    <source>
        <dbReference type="SAM" id="MobiDB-lite"/>
    </source>
</evidence>
<evidence type="ECO:0000256" key="4">
    <source>
        <dbReference type="ARBA" id="ARBA00022927"/>
    </source>
</evidence>
<accession>A0ABR3Y2D4</accession>
<gene>
    <name evidence="7" type="ORF">Plec18167_002859</name>
</gene>
<sequence>MGPGDEIANPRKRRKLSPRTTAPYVLQQLLDKVPLITEETGPDVHITCVEFWNDNLYIGTSVAEILHFVALPADPSDTTNDKTFILASRLPIAGSQNAPSIAQPRGIQQILLLPRVNKACILCNGVVTFYTLPELSPAFGNTKVPNCKWIGGLDLNQRIDDPTAEKPVIMVALQSRIMLVRIGDDARRVRNIEFPGCLVASRRDTIACVADGYSYSLLDVEHQQKIPLFPISSSSEVFQSGQVEDIPSRQYPPPQRSGTPSGNAPGHGRSDSLNAPLDHLGGRQPSPHHGSGRSGAGTPDPFMATNTYNRSESQDRKSPSPTKDLPSPPTEESQGATADKQKPLPPPPKGPSATLKPHIASPTPAEFLLVTGTEASEPGVGMFVNMDGDVVRGTMDFHKYPEAVAVDSTQNNGEEQPSSNTEEGFVLAVVEVDEDGKARKRIEVQRWDVDPGEGERQKSWLEIPATEDAPAPPVGIRHTMSSSELGLRDIEELLRMVRLKTPPPRVSAPPADPRTQESIEQLQKEKELFESQELSDPDGSKKGQAGSQRSWEAERNIEEAKFARGLGVTRSSLIMWSGDQIWRVLRNPLTVQLDGNLEAARLSADNDEIAIDRESIKRLMDSIRDAEPRTEAEFVGLNYIRQKASLLLFADLISMGPNDRGESVIRSTEEALVNGGIDPRIILLMIPLLRFEVLQGPQGIWVHRGLAAIAESHIQVSESGQDTHPKSIDSAVIDMVKRYLLSWQRKRGYGSITDEDFVFDSVDAALLHLLLEQDSQLIKRGVPSVNVRAELNKLVDNWKGNFDRAVELLEAYNRLFVLSRLYQSRKMSKNVLKTWRRIVEGEKDLGGEVTPEGVQIHMRKYLVKIRDTQLVEEYGSWLSSRHPALGIQVFSDDSSRVKLEPAEVVALLKKQAPNAVQVYLEHLVFSKNFTHYADDLIAYYLDTVISVLDSSPAARESLTESYATYRALRPPKPSYLNFITENAPSEPWWQSRLRLLQLLGGGFGTRYTAMPAPSNLSYSIPTVLARIEPYQNELVSESIILDGRQGRHREALRLLTHGLGDYDSAIRYCLFGGPSSTASAGAPVELPKASDQSELFKHLLTEFLQIQDPSDRIERTSDLLSRFGSWFDVGEVLALVPDDWSVDILSGFLAHVFRDMVSHSREARLQRALSASLNLQVSVAYIEGSEKVGGWIEDHEGLRALKGGTNPVSREIDDGQSDFGDMVSAARDVTGQ</sequence>
<dbReference type="Proteomes" id="UP001583193">
    <property type="component" value="Unassembled WGS sequence"/>
</dbReference>
<comment type="caution">
    <text evidence="7">The sequence shown here is derived from an EMBL/GenBank/DDBJ whole genome shotgun (WGS) entry which is preliminary data.</text>
</comment>
<keyword evidence="4" id="KW-0653">Protein transport</keyword>
<dbReference type="PROSITE" id="PS50219">
    <property type="entry name" value="CNH"/>
    <property type="match status" value="1"/>
</dbReference>
<evidence type="ECO:0000256" key="2">
    <source>
        <dbReference type="ARBA" id="ARBA00022448"/>
    </source>
</evidence>
<dbReference type="InterPro" id="IPR032914">
    <property type="entry name" value="Vam6/VPS39/TRAP1"/>
</dbReference>
<evidence type="ECO:0000313" key="8">
    <source>
        <dbReference type="Proteomes" id="UP001583193"/>
    </source>
</evidence>
<evidence type="ECO:0000259" key="6">
    <source>
        <dbReference type="PROSITE" id="PS50219"/>
    </source>
</evidence>
<feature type="region of interest" description="Disordered" evidence="5">
    <location>
        <begin position="500"/>
        <end position="553"/>
    </location>
</feature>
<protein>
    <recommendedName>
        <fullName evidence="6">CNH domain-containing protein</fullName>
    </recommendedName>
</protein>
<reference evidence="7 8" key="1">
    <citation type="journal article" date="2024" name="IMA Fungus">
        <title>IMA Genome - F19 : A genome assembly and annotation guide to empower mycologists, including annotated draft genome sequences of Ceratocystis pirilliformis, Diaporthe australafricana, Fusarium ophioides, Paecilomyces lecythidis, and Sporothrix stenoceras.</title>
        <authorList>
            <person name="Aylward J."/>
            <person name="Wilson A.M."/>
            <person name="Visagie C.M."/>
            <person name="Spraker J."/>
            <person name="Barnes I."/>
            <person name="Buitendag C."/>
            <person name="Ceriani C."/>
            <person name="Del Mar Angel L."/>
            <person name="du Plessis D."/>
            <person name="Fuchs T."/>
            <person name="Gasser K."/>
            <person name="Kramer D."/>
            <person name="Li W."/>
            <person name="Munsamy K."/>
            <person name="Piso A."/>
            <person name="Price J.L."/>
            <person name="Sonnekus B."/>
            <person name="Thomas C."/>
            <person name="van der Nest A."/>
            <person name="van Dijk A."/>
            <person name="van Heerden A."/>
            <person name="van Vuuren N."/>
            <person name="Yilmaz N."/>
            <person name="Duong T.A."/>
            <person name="van der Merwe N.A."/>
            <person name="Wingfield M.J."/>
            <person name="Wingfield B.D."/>
        </authorList>
    </citation>
    <scope>NUCLEOTIDE SEQUENCE [LARGE SCALE GENOMIC DNA]</scope>
    <source>
        <strain evidence="7 8">CMW 18167</strain>
    </source>
</reference>
<keyword evidence="3" id="KW-0963">Cytoplasm</keyword>
<dbReference type="PANTHER" id="PTHR12894:SF27">
    <property type="entry name" value="TRANSFORMING GROWTH FACTOR-BETA RECEPTOR-ASSOCIATED PROTEIN 1"/>
    <property type="match status" value="1"/>
</dbReference>
<feature type="compositionally biased region" description="Basic and acidic residues" evidence="5">
    <location>
        <begin position="514"/>
        <end position="529"/>
    </location>
</feature>
<comment type="subcellular location">
    <subcellularLocation>
        <location evidence="1">Cytoplasm</location>
    </subcellularLocation>
</comment>
<evidence type="ECO:0000256" key="1">
    <source>
        <dbReference type="ARBA" id="ARBA00004496"/>
    </source>
</evidence>
<evidence type="ECO:0000256" key="3">
    <source>
        <dbReference type="ARBA" id="ARBA00022490"/>
    </source>
</evidence>
<feature type="compositionally biased region" description="Pro residues" evidence="5">
    <location>
        <begin position="501"/>
        <end position="512"/>
    </location>
</feature>
<evidence type="ECO:0000313" key="7">
    <source>
        <dbReference type="EMBL" id="KAL1882443.1"/>
    </source>
</evidence>
<name>A0ABR3Y2D4_9EURO</name>
<feature type="region of interest" description="Disordered" evidence="5">
    <location>
        <begin position="245"/>
        <end position="361"/>
    </location>
</feature>
<dbReference type="PANTHER" id="PTHR12894">
    <property type="entry name" value="CNH DOMAIN CONTAINING"/>
    <property type="match status" value="1"/>
</dbReference>
<organism evidence="7 8">
    <name type="scientific">Paecilomyces lecythidis</name>
    <dbReference type="NCBI Taxonomy" id="3004212"/>
    <lineage>
        <taxon>Eukaryota</taxon>
        <taxon>Fungi</taxon>
        <taxon>Dikarya</taxon>
        <taxon>Ascomycota</taxon>
        <taxon>Pezizomycotina</taxon>
        <taxon>Eurotiomycetes</taxon>
        <taxon>Eurotiomycetidae</taxon>
        <taxon>Eurotiales</taxon>
        <taxon>Thermoascaceae</taxon>
        <taxon>Paecilomyces</taxon>
    </lineage>
</organism>
<feature type="domain" description="CNH" evidence="6">
    <location>
        <begin position="43"/>
        <end position="457"/>
    </location>
</feature>